<evidence type="ECO:0000256" key="1">
    <source>
        <dbReference type="ARBA" id="ARBA00022574"/>
    </source>
</evidence>
<dbReference type="PROSITE" id="PS50082">
    <property type="entry name" value="WD_REPEATS_2"/>
    <property type="match status" value="11"/>
</dbReference>
<dbReference type="InterPro" id="IPR007111">
    <property type="entry name" value="NACHT_NTPase"/>
</dbReference>
<dbReference type="SUPFAM" id="SSF52540">
    <property type="entry name" value="P-loop containing nucleoside triphosphate hydrolases"/>
    <property type="match status" value="1"/>
</dbReference>
<dbReference type="PANTHER" id="PTHR19879">
    <property type="entry name" value="TRANSCRIPTION INITIATION FACTOR TFIID"/>
    <property type="match status" value="1"/>
</dbReference>
<feature type="repeat" description="WD" evidence="3">
    <location>
        <begin position="1280"/>
        <end position="1312"/>
    </location>
</feature>
<dbReference type="PRINTS" id="PR00320">
    <property type="entry name" value="GPROTEINBRPT"/>
</dbReference>
<evidence type="ECO:0000313" key="7">
    <source>
        <dbReference type="Proteomes" id="UP001217485"/>
    </source>
</evidence>
<feature type="repeat" description="WD" evidence="3">
    <location>
        <begin position="1489"/>
        <end position="1530"/>
    </location>
</feature>
<evidence type="ECO:0000313" key="6">
    <source>
        <dbReference type="EMBL" id="MDC0681861.1"/>
    </source>
</evidence>
<dbReference type="SMART" id="SM00320">
    <property type="entry name" value="WD40"/>
    <property type="match status" value="13"/>
</dbReference>
<dbReference type="InterPro" id="IPR035897">
    <property type="entry name" value="Toll_tir_struct_dom_sf"/>
</dbReference>
<accession>A0ABT5C9M7</accession>
<feature type="repeat" description="WD" evidence="3">
    <location>
        <begin position="1154"/>
        <end position="1195"/>
    </location>
</feature>
<dbReference type="SUPFAM" id="SSF50978">
    <property type="entry name" value="WD40 repeat-like"/>
    <property type="match status" value="2"/>
</dbReference>
<dbReference type="Pfam" id="PF00805">
    <property type="entry name" value="Pentapeptide"/>
    <property type="match status" value="2"/>
</dbReference>
<keyword evidence="2" id="KW-0677">Repeat</keyword>
<dbReference type="CDD" id="cd00200">
    <property type="entry name" value="WD40"/>
    <property type="match status" value="2"/>
</dbReference>
<dbReference type="InterPro" id="IPR000157">
    <property type="entry name" value="TIR_dom"/>
</dbReference>
<dbReference type="InterPro" id="IPR019775">
    <property type="entry name" value="WD40_repeat_CS"/>
</dbReference>
<comment type="caution">
    <text evidence="6">The sequence shown here is derived from an EMBL/GenBank/DDBJ whole genome shotgun (WGS) entry which is preliminary data.</text>
</comment>
<dbReference type="InterPro" id="IPR036322">
    <property type="entry name" value="WD40_repeat_dom_sf"/>
</dbReference>
<dbReference type="Gene3D" id="3.40.50.1580">
    <property type="entry name" value="Nucleoside phosphorylase domain"/>
    <property type="match status" value="1"/>
</dbReference>
<dbReference type="Pfam" id="PF00400">
    <property type="entry name" value="WD40"/>
    <property type="match status" value="8"/>
</dbReference>
<dbReference type="Pfam" id="PF01048">
    <property type="entry name" value="PNP_UDP_1"/>
    <property type="match status" value="1"/>
</dbReference>
<dbReference type="InterPro" id="IPR035994">
    <property type="entry name" value="Nucleoside_phosphorylase_sf"/>
</dbReference>
<dbReference type="Gene3D" id="3.40.50.300">
    <property type="entry name" value="P-loop containing nucleotide triphosphate hydrolases"/>
    <property type="match status" value="1"/>
</dbReference>
<organism evidence="6 7">
    <name type="scientific">Sorangium atrum</name>
    <dbReference type="NCBI Taxonomy" id="2995308"/>
    <lineage>
        <taxon>Bacteria</taxon>
        <taxon>Pseudomonadati</taxon>
        <taxon>Myxococcota</taxon>
        <taxon>Polyangia</taxon>
        <taxon>Polyangiales</taxon>
        <taxon>Polyangiaceae</taxon>
        <taxon>Sorangium</taxon>
    </lineage>
</organism>
<dbReference type="InterPro" id="IPR055440">
    <property type="entry name" value="Beta-prop_WDR90_4th"/>
</dbReference>
<feature type="repeat" description="WD" evidence="3">
    <location>
        <begin position="1615"/>
        <end position="1656"/>
    </location>
</feature>
<dbReference type="InterPro" id="IPR027417">
    <property type="entry name" value="P-loop_NTPase"/>
</dbReference>
<sequence>MPADIVTGRVDALIVTALQDELEAVLALGEGGRDGWREARDPGGFPYFVRDLPNDRGEPLRVAAAWSGRMGESAAAARAQGLIEELDPGCLAMCGICAGKRGEVSLGDVIVADRVYSCDEGKRVAHGGGEGAFFHDIETYNLERTWTMDAALFAREFERQAAFAAERPPSKPSQAWWLRHALYESQVEGGPPPVSRPERAARCPGWTERIGELEAAGVLRIGDGGLELTEAGVAQVRRDRLLHPDGPPPARPFRVHIGPIATGKAVQEDAGLFERLKPIGRKVLGVEMEAATIGHVAERLGRRSIIAKAVSDHADHEKDDSFRAFACRASAEFLVAFLRRFLAPARAEHAGRGPRLRRFPARARGGHADPHGDDILLPGEGRSDDFLSRVERVCRLREPEGVKIEWFDAPLPFGVYLRVSVNEGGIVRIAPLAALESGISTEAVSAFIESIDASYRREDPGLVSTLVYGGEPAPEELVRYASARRVRLVRFLEYQGLIDFRGYLAWQNASLERDPTYPPDLYVDQRVALTTGQEEVARERALDAVAELLDSEHSRFVLVLGDFGTGKTFLLHELARRMGRAGGPLTPVLIEMRALEKARDLNALIAQHLALAGLGKIDLPAFRHMLAEGRIALLFDGFDELAFRVTYDRAVEHFDTLIQAAQGKAAKVVVTSRSQHFISEQQVRSALAEKAALLPGYRLARLLPFTEAQIRRFLLNRLGGEEAADARMRLLADVKDLLGLSANPRMLGFIAEIEEAQLRQAKSGDGEITSAGLYRLLLDRWLVWEYERAHPKGAQPGLSVAQRWRAVTELATRLWQRTEQSVNVRELPAELIAALQALGRHELDVGVTAHQIGSGTLLVWDDQENFRFIHQSVLEWLVAREAAEEVQRAGQAAALEQRELSDLMADFFGALAGRKAAESWVRAALGGAWGTVAAANALRIDGRMGLGVSERMNLAGADLRGQDLSGKDLSGCDLRGADLREAKLVRANLSGALMARALLDGADLTGANLTGADLTGATAIRGRLVGADLTGATLASTRLRGAKLVGARGARFDGCDTFGAAMPEAARFEPAWVQGSRCNAVAISPDGTLLASGHSHGIVVWDMATGSALRRLDGHTDRVTSVAFSPDGDTLASSSADCTVRLWDVSTGNVLCVLKGHSRHVNSVAFSPDGETLASGSSDRTVRLWQVATFQQIAVLLGHLDGVMAVKFSPDGETLASGAHDTIIRLWKVATGETLRILSGHRAGVLSVAFSPDGERLASGSLDYDIGLWRVSTAEVLHMLKGHARHVRSVAFSPDGATLASGSSDGTVQLWNRSGVALHALEGHLGGVTSVAFSPDGATLASGSKDSAVRLWHVSTGGALRVLKGQPNVSMAMALSSDGATLALASEDFGAHLWRMSTWTALPPLMDSGISSAKLAFSPDGTTLAFAQRDHTVWLRRLGAGRTARVLSGHYHDITEFAFRHDGAVIASGSLDRTVRLWHTETGEPLRVLEGHDDAISSVAFSPDGSTLASGSVDRTIRLWKVDGEGAVRVLEGHGHVVQSVAFSPDGSTLASASDDTTVRLWPLAEGGEPRVLRGHAGPVISLAFGPDGAWLASGSDDGSVLLWRVSAGEVVRVLQGHTGEIVNMAFMPDGETLLSSSTDGTVRFWDVLTGACRAVLLKLPEGWVAFRPDGRYKLGGNVAGGFWHAANLCRFEPGELDALVPGLRIPDDEPLLPVSPALHASTARESVSTTNRVRLFFSYSHEDEGLRNDLEKHLALLERDGLVRGWHDRRIAAGDDWAGQIDRHLEDADVILLLVSADFLASDYCFDREMKRALERHDAGQARVIPVLLRQTDWHGAPFARLQALPADGKPVTSWQNQDEAWTEVAKGIRRAVEALRVAKTR</sequence>
<feature type="repeat" description="WD" evidence="3">
    <location>
        <begin position="1321"/>
        <end position="1362"/>
    </location>
</feature>
<dbReference type="CDD" id="cd00009">
    <property type="entry name" value="AAA"/>
    <property type="match status" value="1"/>
</dbReference>
<keyword evidence="1 3" id="KW-0853">WD repeat</keyword>
<feature type="repeat" description="WD" evidence="3">
    <location>
        <begin position="1112"/>
        <end position="1153"/>
    </location>
</feature>
<evidence type="ECO:0000256" key="2">
    <source>
        <dbReference type="ARBA" id="ARBA00022737"/>
    </source>
</evidence>
<dbReference type="Gene3D" id="2.160.20.80">
    <property type="entry name" value="E3 ubiquitin-protein ligase SopA"/>
    <property type="match status" value="1"/>
</dbReference>
<dbReference type="InterPro" id="IPR020472">
    <property type="entry name" value="WD40_PAC1"/>
</dbReference>
<dbReference type="Pfam" id="PF22739">
    <property type="entry name" value="NA-iREase3"/>
    <property type="match status" value="1"/>
</dbReference>
<dbReference type="InterPro" id="IPR001680">
    <property type="entry name" value="WD40_rpt"/>
</dbReference>
<dbReference type="PROSITE" id="PS50104">
    <property type="entry name" value="TIR"/>
    <property type="match status" value="1"/>
</dbReference>
<feature type="repeat" description="WD" evidence="3">
    <location>
        <begin position="1447"/>
        <end position="1488"/>
    </location>
</feature>
<keyword evidence="7" id="KW-1185">Reference proteome</keyword>
<dbReference type="Pfam" id="PF13676">
    <property type="entry name" value="TIR_2"/>
    <property type="match status" value="1"/>
</dbReference>
<dbReference type="Gene3D" id="2.130.10.10">
    <property type="entry name" value="YVTN repeat-like/Quinoprotein amine dehydrogenase"/>
    <property type="match status" value="5"/>
</dbReference>
<dbReference type="SMART" id="SM00255">
    <property type="entry name" value="TIR"/>
    <property type="match status" value="1"/>
</dbReference>
<reference evidence="6 7" key="1">
    <citation type="submission" date="2023-01" db="EMBL/GenBank/DDBJ databases">
        <title>Minimal conservation of predation-associated metabolite biosynthetic gene clusters underscores biosynthetic potential of Myxococcota including descriptions for ten novel species: Archangium lansinium sp. nov., Myxococcus landrumus sp. nov., Nannocystis bai.</title>
        <authorList>
            <person name="Ahearne A."/>
            <person name="Stevens C."/>
            <person name="Dowd S."/>
        </authorList>
    </citation>
    <scope>NUCLEOTIDE SEQUENCE [LARGE SCALE GENOMIC DNA]</scope>
    <source>
        <strain evidence="6 7">WIWO2</strain>
    </source>
</reference>
<feature type="repeat" description="WD" evidence="3">
    <location>
        <begin position="1531"/>
        <end position="1572"/>
    </location>
</feature>
<dbReference type="PROSITE" id="PS50837">
    <property type="entry name" value="NACHT"/>
    <property type="match status" value="1"/>
</dbReference>
<dbReference type="PANTHER" id="PTHR19879:SF9">
    <property type="entry name" value="TRANSCRIPTION INITIATION FACTOR TFIID SUBUNIT 5"/>
    <property type="match status" value="1"/>
</dbReference>
<name>A0ABT5C9M7_9BACT</name>
<dbReference type="InterPro" id="IPR001646">
    <property type="entry name" value="5peptide_repeat"/>
</dbReference>
<dbReference type="SUPFAM" id="SSF141571">
    <property type="entry name" value="Pentapeptide repeat-like"/>
    <property type="match status" value="1"/>
</dbReference>
<dbReference type="Pfam" id="PF23342">
    <property type="entry name" value="WDR90_beta-prop_4th"/>
    <property type="match status" value="1"/>
</dbReference>
<dbReference type="SUPFAM" id="SSF53167">
    <property type="entry name" value="Purine and uridine phosphorylases"/>
    <property type="match status" value="1"/>
</dbReference>
<dbReference type="SUPFAM" id="SSF52200">
    <property type="entry name" value="Toll/Interleukin receptor TIR domain"/>
    <property type="match status" value="1"/>
</dbReference>
<evidence type="ECO:0000259" key="4">
    <source>
        <dbReference type="PROSITE" id="PS50104"/>
    </source>
</evidence>
<dbReference type="InterPro" id="IPR000845">
    <property type="entry name" value="Nucleoside_phosphorylase_d"/>
</dbReference>
<dbReference type="EMBL" id="JAQNDK010000003">
    <property type="protein sequence ID" value="MDC0681861.1"/>
    <property type="molecule type" value="Genomic_DNA"/>
</dbReference>
<feature type="domain" description="NACHT" evidence="5">
    <location>
        <begin position="555"/>
        <end position="674"/>
    </location>
</feature>
<dbReference type="RefSeq" id="WP_272099268.1">
    <property type="nucleotide sequence ID" value="NZ_JAQNDK010000003.1"/>
</dbReference>
<protein>
    <submittedName>
        <fullName evidence="6">Pentapeptide repeat-containing protein</fullName>
    </submittedName>
</protein>
<gene>
    <name evidence="6" type="ORF">POL72_29250</name>
</gene>
<dbReference type="Proteomes" id="UP001217485">
    <property type="component" value="Unassembled WGS sequence"/>
</dbReference>
<feature type="repeat" description="WD" evidence="3">
    <location>
        <begin position="1196"/>
        <end position="1237"/>
    </location>
</feature>
<feature type="domain" description="TIR" evidence="4">
    <location>
        <begin position="1732"/>
        <end position="1874"/>
    </location>
</feature>
<dbReference type="PROSITE" id="PS50294">
    <property type="entry name" value="WD_REPEATS_REGION"/>
    <property type="match status" value="11"/>
</dbReference>
<feature type="repeat" description="WD" evidence="3">
    <location>
        <begin position="1238"/>
        <end position="1279"/>
    </location>
</feature>
<dbReference type="Pfam" id="PF05729">
    <property type="entry name" value="NACHT"/>
    <property type="match status" value="1"/>
</dbReference>
<dbReference type="Gene3D" id="3.40.50.10140">
    <property type="entry name" value="Toll/interleukin-1 receptor homology (TIR) domain"/>
    <property type="match status" value="1"/>
</dbReference>
<evidence type="ECO:0000256" key="3">
    <source>
        <dbReference type="PROSITE-ProRule" id="PRU00221"/>
    </source>
</evidence>
<dbReference type="PROSITE" id="PS00678">
    <property type="entry name" value="WD_REPEATS_1"/>
    <property type="match status" value="2"/>
</dbReference>
<feature type="repeat" description="WD" evidence="3">
    <location>
        <begin position="1573"/>
        <end position="1614"/>
    </location>
</feature>
<proteinExistence type="predicted"/>
<evidence type="ECO:0000259" key="5">
    <source>
        <dbReference type="PROSITE" id="PS50837"/>
    </source>
</evidence>
<dbReference type="InterPro" id="IPR015943">
    <property type="entry name" value="WD40/YVTN_repeat-like_dom_sf"/>
</dbReference>
<dbReference type="InterPro" id="IPR054571">
    <property type="entry name" value="NA-iREase3_dom"/>
</dbReference>